<feature type="compositionally biased region" description="Gly residues" evidence="1">
    <location>
        <begin position="363"/>
        <end position="372"/>
    </location>
</feature>
<feature type="region of interest" description="Disordered" evidence="1">
    <location>
        <begin position="197"/>
        <end position="269"/>
    </location>
</feature>
<feature type="compositionally biased region" description="Pro residues" evidence="1">
    <location>
        <begin position="199"/>
        <end position="210"/>
    </location>
</feature>
<feature type="compositionally biased region" description="Polar residues" evidence="1">
    <location>
        <begin position="326"/>
        <end position="337"/>
    </location>
</feature>
<evidence type="ECO:0000313" key="3">
    <source>
        <dbReference type="Proteomes" id="UP001215598"/>
    </source>
</evidence>
<evidence type="ECO:0000256" key="1">
    <source>
        <dbReference type="SAM" id="MobiDB-lite"/>
    </source>
</evidence>
<evidence type="ECO:0000313" key="2">
    <source>
        <dbReference type="EMBL" id="KAJ7773479.1"/>
    </source>
</evidence>
<feature type="compositionally biased region" description="Basic and acidic residues" evidence="1">
    <location>
        <begin position="233"/>
        <end position="252"/>
    </location>
</feature>
<accession>A0AAD7JX26</accession>
<feature type="region of interest" description="Disordered" evidence="1">
    <location>
        <begin position="105"/>
        <end position="170"/>
    </location>
</feature>
<dbReference type="EMBL" id="JARKIB010000013">
    <property type="protein sequence ID" value="KAJ7773479.1"/>
    <property type="molecule type" value="Genomic_DNA"/>
</dbReference>
<protein>
    <submittedName>
        <fullName evidence="2">Uncharacterized protein</fullName>
    </submittedName>
</protein>
<comment type="caution">
    <text evidence="2">The sequence shown here is derived from an EMBL/GenBank/DDBJ whole genome shotgun (WGS) entry which is preliminary data.</text>
</comment>
<feature type="compositionally biased region" description="Low complexity" evidence="1">
    <location>
        <begin position="105"/>
        <end position="119"/>
    </location>
</feature>
<reference evidence="2" key="1">
    <citation type="submission" date="2023-03" db="EMBL/GenBank/DDBJ databases">
        <title>Massive genome expansion in bonnet fungi (Mycena s.s.) driven by repeated elements and novel gene families across ecological guilds.</title>
        <authorList>
            <consortium name="Lawrence Berkeley National Laboratory"/>
            <person name="Harder C.B."/>
            <person name="Miyauchi S."/>
            <person name="Viragh M."/>
            <person name="Kuo A."/>
            <person name="Thoen E."/>
            <person name="Andreopoulos B."/>
            <person name="Lu D."/>
            <person name="Skrede I."/>
            <person name="Drula E."/>
            <person name="Henrissat B."/>
            <person name="Morin E."/>
            <person name="Kohler A."/>
            <person name="Barry K."/>
            <person name="LaButti K."/>
            <person name="Morin E."/>
            <person name="Salamov A."/>
            <person name="Lipzen A."/>
            <person name="Mereny Z."/>
            <person name="Hegedus B."/>
            <person name="Baldrian P."/>
            <person name="Stursova M."/>
            <person name="Weitz H."/>
            <person name="Taylor A."/>
            <person name="Grigoriev I.V."/>
            <person name="Nagy L.G."/>
            <person name="Martin F."/>
            <person name="Kauserud H."/>
        </authorList>
    </citation>
    <scope>NUCLEOTIDE SEQUENCE</scope>
    <source>
        <strain evidence="2">CBHHK182m</strain>
    </source>
</reference>
<sequence>MATPSSSATSPSPTMPFSPPLQLPAPSPDLPDQDHRKRAVEKFKARAEISNVTRSLRARLSYASYKATHNVATVPLRDLEAQTQTQALIYSRTMAAKRKASAAPGYLNSPGNNNYYNNPATQGGASNSPGGSGMRRPGMGAMAPPQNAGPRTYYPPNAAAGGSGDGAARHMPAQSLFTSILAPPPSQQARTILNVADPPVQPSSRPPASPRPRTSGKPSSRSIAEGTRAMAKTRRDDKPDRRKAKRPVDKGKQRQRTSSGRHADVDADGDVDMKAAATLTSLLLNHRPSIGSASSPRSSLDDDESGQSFAQQFAQSSARHGHGHAPQNNPGASTSSGAAALPEFRRASATPPPTQPGSQASSQGGGAGGRGQGQTTPRPAPTDNEAADLMLFLATSPSPVRKGINPDLAAYRALNGGAASSARPRGRVLFPTAAGDAPRSGSASGLGRGGDSFTSSVSSIGGEMRGSRTPTPAPPAPFVPTQLLPPPPLPATMHMGTMAGAQPQPQQPQSLAPAQGGPGLAAGGEFNFSDFLHASPRAGTPTQQKPAAGGLRADVGRKLFEEEQMRHHGHGHAHGKELGAGIDLVQQS</sequence>
<gene>
    <name evidence="2" type="ORF">B0H16DRAFT_1304728</name>
</gene>
<dbReference type="Proteomes" id="UP001215598">
    <property type="component" value="Unassembled WGS sequence"/>
</dbReference>
<feature type="region of interest" description="Disordered" evidence="1">
    <location>
        <begin position="287"/>
        <end position="383"/>
    </location>
</feature>
<feature type="compositionally biased region" description="Low complexity" evidence="1">
    <location>
        <begin position="307"/>
        <end position="318"/>
    </location>
</feature>
<feature type="compositionally biased region" description="Pro residues" evidence="1">
    <location>
        <begin position="471"/>
        <end position="490"/>
    </location>
</feature>
<feature type="region of interest" description="Disordered" evidence="1">
    <location>
        <begin position="565"/>
        <end position="588"/>
    </location>
</feature>
<feature type="compositionally biased region" description="Low complexity" evidence="1">
    <location>
        <begin position="1"/>
        <end position="12"/>
    </location>
</feature>
<feature type="compositionally biased region" description="Low complexity" evidence="1">
    <location>
        <begin position="287"/>
        <end position="298"/>
    </location>
</feature>
<dbReference type="AlphaFoldDB" id="A0AAD7JX26"/>
<feature type="region of interest" description="Disordered" evidence="1">
    <location>
        <begin position="430"/>
        <end position="552"/>
    </location>
</feature>
<feature type="region of interest" description="Disordered" evidence="1">
    <location>
        <begin position="1"/>
        <end position="37"/>
    </location>
</feature>
<feature type="compositionally biased region" description="Pro residues" evidence="1">
    <location>
        <begin position="13"/>
        <end position="29"/>
    </location>
</feature>
<organism evidence="2 3">
    <name type="scientific">Mycena metata</name>
    <dbReference type="NCBI Taxonomy" id="1033252"/>
    <lineage>
        <taxon>Eukaryota</taxon>
        <taxon>Fungi</taxon>
        <taxon>Dikarya</taxon>
        <taxon>Basidiomycota</taxon>
        <taxon>Agaricomycotina</taxon>
        <taxon>Agaricomycetes</taxon>
        <taxon>Agaricomycetidae</taxon>
        <taxon>Agaricales</taxon>
        <taxon>Marasmiineae</taxon>
        <taxon>Mycenaceae</taxon>
        <taxon>Mycena</taxon>
    </lineage>
</organism>
<name>A0AAD7JX26_9AGAR</name>
<keyword evidence="3" id="KW-1185">Reference proteome</keyword>
<proteinExistence type="predicted"/>
<feature type="compositionally biased region" description="Low complexity" evidence="1">
    <location>
        <begin position="134"/>
        <end position="145"/>
    </location>
</feature>
<feature type="compositionally biased region" description="Low complexity" evidence="1">
    <location>
        <begin position="499"/>
        <end position="515"/>
    </location>
</feature>